<dbReference type="InterPro" id="IPR000551">
    <property type="entry name" value="MerR-type_HTH_dom"/>
</dbReference>
<dbReference type="Proteomes" id="UP000225108">
    <property type="component" value="Unassembled WGS sequence"/>
</dbReference>
<evidence type="ECO:0000259" key="2">
    <source>
        <dbReference type="PROSITE" id="PS50937"/>
    </source>
</evidence>
<dbReference type="InterPro" id="IPR047057">
    <property type="entry name" value="MerR_fam"/>
</dbReference>
<evidence type="ECO:0000313" key="3">
    <source>
        <dbReference type="EMBL" id="PHV66557.1"/>
    </source>
</evidence>
<dbReference type="PANTHER" id="PTHR30204:SF93">
    <property type="entry name" value="HTH MERR-TYPE DOMAIN-CONTAINING PROTEIN"/>
    <property type="match status" value="1"/>
</dbReference>
<comment type="caution">
    <text evidence="3">The sequence shown here is derived from an EMBL/GenBank/DDBJ whole genome shotgun (WGS) entry which is preliminary data.</text>
</comment>
<dbReference type="PRINTS" id="PR00040">
    <property type="entry name" value="HTHMERR"/>
</dbReference>
<dbReference type="SUPFAM" id="SSF46955">
    <property type="entry name" value="Putative DNA-binding domain"/>
    <property type="match status" value="1"/>
</dbReference>
<dbReference type="AlphaFoldDB" id="A0A2G3PL55"/>
<dbReference type="GO" id="GO:0003677">
    <property type="term" value="F:DNA binding"/>
    <property type="evidence" value="ECO:0007669"/>
    <property type="project" value="UniProtKB-KW"/>
</dbReference>
<dbReference type="GO" id="GO:0003700">
    <property type="term" value="F:DNA-binding transcription factor activity"/>
    <property type="evidence" value="ECO:0007669"/>
    <property type="project" value="InterPro"/>
</dbReference>
<dbReference type="SMART" id="SM00422">
    <property type="entry name" value="HTH_MERR"/>
    <property type="match status" value="1"/>
</dbReference>
<dbReference type="RefSeq" id="WP_099382595.1">
    <property type="nucleotide sequence ID" value="NZ_PEBD01000008.1"/>
</dbReference>
<sequence length="124" mass="14292">MTGDRMKVGEVADRLGLSVRTLRHYEDIDLVAPTARTEGNFRLYTEDDVRRLLIIRRMKPLGYSLDEMRTFLRAVDALHGSDNPDPAARTVIDEVRADARNRYERLLTHVEYATEFIGILDDLD</sequence>
<keyword evidence="1" id="KW-0238">DNA-binding</keyword>
<dbReference type="EMBL" id="PEBD01000008">
    <property type="protein sequence ID" value="PHV66557.1"/>
    <property type="molecule type" value="Genomic_DNA"/>
</dbReference>
<organism evidence="3 4">
    <name type="scientific">Williamsia marianensis</name>
    <dbReference type="NCBI Taxonomy" id="85044"/>
    <lineage>
        <taxon>Bacteria</taxon>
        <taxon>Bacillati</taxon>
        <taxon>Actinomycetota</taxon>
        <taxon>Actinomycetes</taxon>
        <taxon>Mycobacteriales</taxon>
        <taxon>Nocardiaceae</taxon>
        <taxon>Williamsia</taxon>
    </lineage>
</organism>
<gene>
    <name evidence="3" type="ORF">CSW57_09580</name>
</gene>
<dbReference type="PROSITE" id="PS00552">
    <property type="entry name" value="HTH_MERR_1"/>
    <property type="match status" value="1"/>
</dbReference>
<dbReference type="PANTHER" id="PTHR30204">
    <property type="entry name" value="REDOX-CYCLING DRUG-SENSING TRANSCRIPTIONAL ACTIVATOR SOXR"/>
    <property type="match status" value="1"/>
</dbReference>
<dbReference type="InterPro" id="IPR009061">
    <property type="entry name" value="DNA-bd_dom_put_sf"/>
</dbReference>
<dbReference type="PROSITE" id="PS50937">
    <property type="entry name" value="HTH_MERR_2"/>
    <property type="match status" value="1"/>
</dbReference>
<proteinExistence type="predicted"/>
<feature type="domain" description="HTH merR-type" evidence="2">
    <location>
        <begin position="5"/>
        <end position="74"/>
    </location>
</feature>
<evidence type="ECO:0000313" key="4">
    <source>
        <dbReference type="Proteomes" id="UP000225108"/>
    </source>
</evidence>
<dbReference type="Gene3D" id="1.10.1660.10">
    <property type="match status" value="1"/>
</dbReference>
<name>A0A2G3PL55_WILMA</name>
<protein>
    <submittedName>
        <fullName evidence="3">MerR family transcriptional regulator</fullName>
    </submittedName>
</protein>
<evidence type="ECO:0000256" key="1">
    <source>
        <dbReference type="ARBA" id="ARBA00023125"/>
    </source>
</evidence>
<dbReference type="Pfam" id="PF13411">
    <property type="entry name" value="MerR_1"/>
    <property type="match status" value="1"/>
</dbReference>
<reference evidence="3 4" key="1">
    <citation type="submission" date="2017-10" db="EMBL/GenBank/DDBJ databases">
        <title>The draft genome sequence of Williamsia sp. BULT 1.1 isolated from the semi-arid grassland soils from South Africa.</title>
        <authorList>
            <person name="Kabwe M.H."/>
            <person name="Govender N."/>
            <person name="Mutseka Lunga P."/>
            <person name="Vikram S."/>
            <person name="Makhalanyane T.P."/>
        </authorList>
    </citation>
    <scope>NUCLEOTIDE SEQUENCE [LARGE SCALE GENOMIC DNA]</scope>
    <source>
        <strain evidence="3 4">BULT 1.1</strain>
    </source>
</reference>
<accession>A0A2G3PL55</accession>